<protein>
    <submittedName>
        <fullName evidence="4">Sensor signal transduction histidine kinase</fullName>
    </submittedName>
</protein>
<keyword evidence="1" id="KW-0472">Membrane</keyword>
<accession>T1C6N4</accession>
<feature type="domain" description="HAMP" evidence="3">
    <location>
        <begin position="50"/>
        <end position="102"/>
    </location>
</feature>
<dbReference type="Gene3D" id="3.30.450.20">
    <property type="entry name" value="PAS domain"/>
    <property type="match status" value="1"/>
</dbReference>
<name>T1C6N4_9ZZZZ</name>
<keyword evidence="4" id="KW-0418">Kinase</keyword>
<sequence>MAGAVGVSVLPFGVLALALTAGWISAPAAAIGGLVAAFALAILVARWLGRYLERRMRQGASLLQAIREGDYSVHAPLEDQGGLRELFAEINRLSMELSGVRQSGIESDALLGRLLGHIELAVLVFDPSGRLSGLNRAAGSLLGEPISDLRGRSAKTLGLDDWLQHSGEVFIASRSFARSAGPWEVRVLKFRRGGRTHTLLVMTDASRSLREEERRAWRRLIRVLGHELNNSLGSIASVADTLQRQVAPRGEGSQVLREGLELIERRTRNLTDFLKRYREYARIAA</sequence>
<dbReference type="SMART" id="SM00304">
    <property type="entry name" value="HAMP"/>
    <property type="match status" value="1"/>
</dbReference>
<dbReference type="SUPFAM" id="SSF55785">
    <property type="entry name" value="PYP-like sensor domain (PAS domain)"/>
    <property type="match status" value="1"/>
</dbReference>
<feature type="non-terminal residue" evidence="4">
    <location>
        <position position="285"/>
    </location>
</feature>
<dbReference type="InterPro" id="IPR036097">
    <property type="entry name" value="HisK_dim/P_sf"/>
</dbReference>
<evidence type="ECO:0000313" key="4">
    <source>
        <dbReference type="EMBL" id="EQD60964.1"/>
    </source>
</evidence>
<dbReference type="GO" id="GO:0000155">
    <property type="term" value="F:phosphorelay sensor kinase activity"/>
    <property type="evidence" value="ECO:0007669"/>
    <property type="project" value="InterPro"/>
</dbReference>
<gene>
    <name evidence="4" type="ORF">B2A_03410</name>
</gene>
<dbReference type="PROSITE" id="PS50112">
    <property type="entry name" value="PAS"/>
    <property type="match status" value="1"/>
</dbReference>
<proteinExistence type="predicted"/>
<keyword evidence="4" id="KW-0808">Transferase</keyword>
<dbReference type="GO" id="GO:0016020">
    <property type="term" value="C:membrane"/>
    <property type="evidence" value="ECO:0007669"/>
    <property type="project" value="InterPro"/>
</dbReference>
<dbReference type="InterPro" id="IPR000014">
    <property type="entry name" value="PAS"/>
</dbReference>
<dbReference type="AlphaFoldDB" id="T1C6N4"/>
<keyword evidence="1" id="KW-1133">Transmembrane helix</keyword>
<keyword evidence="1" id="KW-0812">Transmembrane</keyword>
<dbReference type="PROSITE" id="PS50885">
    <property type="entry name" value="HAMP"/>
    <property type="match status" value="1"/>
</dbReference>
<dbReference type="InterPro" id="IPR003660">
    <property type="entry name" value="HAMP_dom"/>
</dbReference>
<evidence type="ECO:0000259" key="3">
    <source>
        <dbReference type="PROSITE" id="PS50885"/>
    </source>
</evidence>
<feature type="transmembrane region" description="Helical" evidence="1">
    <location>
        <begin position="30"/>
        <end position="48"/>
    </location>
</feature>
<dbReference type="EMBL" id="AUZZ01002283">
    <property type="protein sequence ID" value="EQD60964.1"/>
    <property type="molecule type" value="Genomic_DNA"/>
</dbReference>
<evidence type="ECO:0000259" key="2">
    <source>
        <dbReference type="PROSITE" id="PS50112"/>
    </source>
</evidence>
<dbReference type="Gene3D" id="1.10.287.130">
    <property type="match status" value="1"/>
</dbReference>
<reference evidence="4" key="2">
    <citation type="journal article" date="2014" name="ISME J.">
        <title>Microbial stratification in low pH oxic and suboxic macroscopic growths along an acid mine drainage.</title>
        <authorList>
            <person name="Mendez-Garcia C."/>
            <person name="Mesa V."/>
            <person name="Sprenger R.R."/>
            <person name="Richter M."/>
            <person name="Diez M.S."/>
            <person name="Solano J."/>
            <person name="Bargiela R."/>
            <person name="Golyshina O.V."/>
            <person name="Manteca A."/>
            <person name="Ramos J.L."/>
            <person name="Gallego J.R."/>
            <person name="Llorente I."/>
            <person name="Martins Dos Santos V.A."/>
            <person name="Jensen O.N."/>
            <person name="Pelaez A.I."/>
            <person name="Sanchez J."/>
            <person name="Ferrer M."/>
        </authorList>
    </citation>
    <scope>NUCLEOTIDE SEQUENCE</scope>
</reference>
<organism evidence="4">
    <name type="scientific">mine drainage metagenome</name>
    <dbReference type="NCBI Taxonomy" id="410659"/>
    <lineage>
        <taxon>unclassified sequences</taxon>
        <taxon>metagenomes</taxon>
        <taxon>ecological metagenomes</taxon>
    </lineage>
</organism>
<evidence type="ECO:0000256" key="1">
    <source>
        <dbReference type="SAM" id="Phobius"/>
    </source>
</evidence>
<dbReference type="InterPro" id="IPR035965">
    <property type="entry name" value="PAS-like_dom_sf"/>
</dbReference>
<comment type="caution">
    <text evidence="4">The sequence shown here is derived from an EMBL/GenBank/DDBJ whole genome shotgun (WGS) entry which is preliminary data.</text>
</comment>
<feature type="domain" description="PAS" evidence="2">
    <location>
        <begin position="107"/>
        <end position="153"/>
    </location>
</feature>
<reference evidence="4" key="1">
    <citation type="submission" date="2013-08" db="EMBL/GenBank/DDBJ databases">
        <authorList>
            <person name="Mendez C."/>
            <person name="Richter M."/>
            <person name="Ferrer M."/>
            <person name="Sanchez J."/>
        </authorList>
    </citation>
    <scope>NUCLEOTIDE SEQUENCE</scope>
</reference>
<dbReference type="SUPFAM" id="SSF47384">
    <property type="entry name" value="Homodimeric domain of signal transducing histidine kinase"/>
    <property type="match status" value="1"/>
</dbReference>